<dbReference type="Proteomes" id="UP000824540">
    <property type="component" value="Unassembled WGS sequence"/>
</dbReference>
<dbReference type="PANTHER" id="PTHR14066">
    <property type="entry name" value="ATRIAL NATRIURETIC FACTOR PRECURSOR"/>
    <property type="match status" value="1"/>
</dbReference>
<dbReference type="InterPro" id="IPR050787">
    <property type="entry name" value="Natriuretic_peptide"/>
</dbReference>
<evidence type="ECO:0000256" key="6">
    <source>
        <dbReference type="ARBA" id="ARBA00023157"/>
    </source>
</evidence>
<dbReference type="GO" id="GO:0007168">
    <property type="term" value="P:receptor guanylyl cyclase signaling pathway"/>
    <property type="evidence" value="ECO:0007669"/>
    <property type="project" value="TreeGrafter"/>
</dbReference>
<name>A0A8T2MXH1_9TELE</name>
<keyword evidence="6" id="KW-1015">Disulfide bond</keyword>
<comment type="caution">
    <text evidence="8">The sequence shown here is derived from an EMBL/GenBank/DDBJ whole genome shotgun (WGS) entry which is preliminary data.</text>
</comment>
<evidence type="ECO:0000313" key="8">
    <source>
        <dbReference type="EMBL" id="KAG9332825.1"/>
    </source>
</evidence>
<comment type="subcellular location">
    <subcellularLocation>
        <location evidence="1">Secreted</location>
    </subcellularLocation>
</comment>
<dbReference type="GO" id="GO:0005737">
    <property type="term" value="C:cytoplasm"/>
    <property type="evidence" value="ECO:0007669"/>
    <property type="project" value="TreeGrafter"/>
</dbReference>
<accession>A0A8T2MXH1</accession>
<dbReference type="GO" id="GO:0097746">
    <property type="term" value="P:blood vessel diameter maintenance"/>
    <property type="evidence" value="ECO:0007669"/>
    <property type="project" value="UniProtKB-KW"/>
</dbReference>
<dbReference type="GO" id="GO:0003085">
    <property type="term" value="P:negative regulation of systemic arterial blood pressure"/>
    <property type="evidence" value="ECO:0007669"/>
    <property type="project" value="TreeGrafter"/>
</dbReference>
<reference evidence="8" key="1">
    <citation type="thesis" date="2021" institute="BYU ScholarsArchive" country="Provo, UT, USA">
        <title>Applications of and Algorithms for Genome Assembly and Genomic Analyses with an Emphasis on Marine Teleosts.</title>
        <authorList>
            <person name="Pickett B.D."/>
        </authorList>
    </citation>
    <scope>NUCLEOTIDE SEQUENCE</scope>
    <source>
        <strain evidence="8">HI-2016</strain>
    </source>
</reference>
<dbReference type="GO" id="GO:0006182">
    <property type="term" value="P:cGMP biosynthetic process"/>
    <property type="evidence" value="ECO:0007669"/>
    <property type="project" value="TreeGrafter"/>
</dbReference>
<dbReference type="GO" id="GO:0051427">
    <property type="term" value="F:hormone receptor binding"/>
    <property type="evidence" value="ECO:0007669"/>
    <property type="project" value="TreeGrafter"/>
</dbReference>
<dbReference type="OrthoDB" id="9892281at2759"/>
<keyword evidence="9" id="KW-1185">Reference proteome</keyword>
<evidence type="ECO:0000256" key="2">
    <source>
        <dbReference type="ARBA" id="ARBA00009041"/>
    </source>
</evidence>
<dbReference type="GO" id="GO:0007218">
    <property type="term" value="P:neuropeptide signaling pathway"/>
    <property type="evidence" value="ECO:0007669"/>
    <property type="project" value="TreeGrafter"/>
</dbReference>
<proteinExistence type="inferred from homology"/>
<comment type="similarity">
    <text evidence="2">Belongs to the natriuretic peptide family.</text>
</comment>
<evidence type="ECO:0008006" key="10">
    <source>
        <dbReference type="Google" id="ProtNLM"/>
    </source>
</evidence>
<dbReference type="EMBL" id="JAFBMS010000237">
    <property type="protein sequence ID" value="KAG9332825.1"/>
    <property type="molecule type" value="Genomic_DNA"/>
</dbReference>
<dbReference type="InterPro" id="IPR000663">
    <property type="entry name" value="Natr_peptide"/>
</dbReference>
<gene>
    <name evidence="8" type="ORF">JZ751_014924</name>
</gene>
<evidence type="ECO:0000256" key="5">
    <source>
        <dbReference type="ARBA" id="ARBA00022858"/>
    </source>
</evidence>
<sequence>MQPINIAISCLMLFFNAQLLNAYPVFSEAWTNDDMDVLKVLLQRLGESVSEPRESTPDQTEKFEKVYFEDKPSSMKESSEESQDKMLRAELKQFLSAKDLKAVRSDSPAKRYSGCFGRRMDRIGSMTTLGCNTVGRYSKSFEMYDNEEGRTGQAIEEEMKSYTVDTSDCCVITSLMFKTYLFICIYSKIFI</sequence>
<dbReference type="Pfam" id="PF00212">
    <property type="entry name" value="ANP"/>
    <property type="match status" value="1"/>
</dbReference>
<evidence type="ECO:0000256" key="4">
    <source>
        <dbReference type="ARBA" id="ARBA00022729"/>
    </source>
</evidence>
<keyword evidence="3" id="KW-0964">Secreted</keyword>
<dbReference type="PANTHER" id="PTHR14066:SF10">
    <property type="entry name" value="NATRIURETIC PEPTIDES B"/>
    <property type="match status" value="1"/>
</dbReference>
<dbReference type="AlphaFoldDB" id="A0A8T2MXH1"/>
<evidence type="ECO:0000313" key="9">
    <source>
        <dbReference type="Proteomes" id="UP000824540"/>
    </source>
</evidence>
<evidence type="ECO:0000256" key="1">
    <source>
        <dbReference type="ARBA" id="ARBA00004613"/>
    </source>
</evidence>
<dbReference type="GO" id="GO:0005615">
    <property type="term" value="C:extracellular space"/>
    <property type="evidence" value="ECO:0007669"/>
    <property type="project" value="TreeGrafter"/>
</dbReference>
<feature type="signal peptide" evidence="7">
    <location>
        <begin position="1"/>
        <end position="22"/>
    </location>
</feature>
<feature type="chain" id="PRO_5035717496" description="Brain natriuretic peptide" evidence="7">
    <location>
        <begin position="23"/>
        <end position="191"/>
    </location>
</feature>
<protein>
    <recommendedName>
        <fullName evidence="10">Brain natriuretic peptide</fullName>
    </recommendedName>
</protein>
<keyword evidence="5" id="KW-0838">Vasoactive</keyword>
<dbReference type="GO" id="GO:0005179">
    <property type="term" value="F:hormone activity"/>
    <property type="evidence" value="ECO:0007669"/>
    <property type="project" value="InterPro"/>
</dbReference>
<organism evidence="8 9">
    <name type="scientific">Albula glossodonta</name>
    <name type="common">roundjaw bonefish</name>
    <dbReference type="NCBI Taxonomy" id="121402"/>
    <lineage>
        <taxon>Eukaryota</taxon>
        <taxon>Metazoa</taxon>
        <taxon>Chordata</taxon>
        <taxon>Craniata</taxon>
        <taxon>Vertebrata</taxon>
        <taxon>Euteleostomi</taxon>
        <taxon>Actinopterygii</taxon>
        <taxon>Neopterygii</taxon>
        <taxon>Teleostei</taxon>
        <taxon>Albuliformes</taxon>
        <taxon>Albulidae</taxon>
        <taxon>Albula</taxon>
    </lineage>
</organism>
<dbReference type="GO" id="GO:0019934">
    <property type="term" value="P:cGMP-mediated signaling"/>
    <property type="evidence" value="ECO:0007669"/>
    <property type="project" value="TreeGrafter"/>
</dbReference>
<evidence type="ECO:0000256" key="3">
    <source>
        <dbReference type="ARBA" id="ARBA00022525"/>
    </source>
</evidence>
<evidence type="ECO:0000256" key="7">
    <source>
        <dbReference type="SAM" id="SignalP"/>
    </source>
</evidence>
<dbReference type="SMART" id="SM00183">
    <property type="entry name" value="NAT_PEP"/>
    <property type="match status" value="1"/>
</dbReference>
<keyword evidence="4 7" id="KW-0732">Signal</keyword>